<organism evidence="8 9">
    <name type="scientific">Aureimonas ureilytica</name>
    <dbReference type="NCBI Taxonomy" id="401562"/>
    <lineage>
        <taxon>Bacteria</taxon>
        <taxon>Pseudomonadati</taxon>
        <taxon>Pseudomonadota</taxon>
        <taxon>Alphaproteobacteria</taxon>
        <taxon>Hyphomicrobiales</taxon>
        <taxon>Aurantimonadaceae</taxon>
        <taxon>Aureimonas</taxon>
    </lineage>
</organism>
<dbReference type="RefSeq" id="WP_058600297.1">
    <property type="nucleotide sequence ID" value="NZ_LDQA01000023.1"/>
</dbReference>
<keyword evidence="7" id="KW-0732">Signal</keyword>
<comment type="similarity">
    <text evidence="6">Belongs to the glycosyl hydrolase 24 family.</text>
</comment>
<keyword evidence="9" id="KW-1185">Reference proteome</keyword>
<dbReference type="GO" id="GO:0042742">
    <property type="term" value="P:defense response to bacterium"/>
    <property type="evidence" value="ECO:0007669"/>
    <property type="project" value="UniProtKB-KW"/>
</dbReference>
<evidence type="ECO:0000313" key="8">
    <source>
        <dbReference type="EMBL" id="KTR05651.1"/>
    </source>
</evidence>
<dbReference type="InterPro" id="IPR034690">
    <property type="entry name" value="Endolysin_T4_type"/>
</dbReference>
<keyword evidence="4 6" id="KW-0378">Hydrolase</keyword>
<dbReference type="EC" id="3.2.1.17" evidence="6"/>
<evidence type="ECO:0000256" key="3">
    <source>
        <dbReference type="ARBA" id="ARBA00022638"/>
    </source>
</evidence>
<dbReference type="InterPro" id="IPR023346">
    <property type="entry name" value="Lysozyme-like_dom_sf"/>
</dbReference>
<evidence type="ECO:0000256" key="7">
    <source>
        <dbReference type="SAM" id="SignalP"/>
    </source>
</evidence>
<evidence type="ECO:0000256" key="6">
    <source>
        <dbReference type="RuleBase" id="RU003788"/>
    </source>
</evidence>
<dbReference type="EMBL" id="LDQA01000023">
    <property type="protein sequence ID" value="KTR05651.1"/>
    <property type="molecule type" value="Genomic_DNA"/>
</dbReference>
<proteinExistence type="inferred from homology"/>
<dbReference type="HAMAP" id="MF_04110">
    <property type="entry name" value="ENDOLYSIN_T4"/>
    <property type="match status" value="1"/>
</dbReference>
<dbReference type="InterPro" id="IPR002196">
    <property type="entry name" value="Glyco_hydro_24"/>
</dbReference>
<dbReference type="Gene3D" id="1.10.530.40">
    <property type="match status" value="1"/>
</dbReference>
<sequence length="212" mass="22797">MPVHKIVATKRGKAALAGAAVLAITSGWTAWTARTPVETPATIRAAIDKGMTPPAVSLAVDGLIKPWEGLALKSHWDHYAKIWDICYGETRVNGQPVKPGMSFTPAECEAMLRRRVVRDYYLPLVDGVPGFLAAPVSLQASMTSGAYNFGASAMIRSTAARHLTSRRYRQACEAQTAFNKAGGQVVNGLVKRREMGDAQRLGEAELCVSGLE</sequence>
<dbReference type="InterPro" id="IPR051018">
    <property type="entry name" value="Bacteriophage_GH24"/>
</dbReference>
<keyword evidence="3 6" id="KW-0081">Bacteriolytic enzyme</keyword>
<dbReference type="GO" id="GO:0009253">
    <property type="term" value="P:peptidoglycan catabolic process"/>
    <property type="evidence" value="ECO:0007669"/>
    <property type="project" value="InterPro"/>
</dbReference>
<dbReference type="SUPFAM" id="SSF53955">
    <property type="entry name" value="Lysozyme-like"/>
    <property type="match status" value="1"/>
</dbReference>
<feature type="signal peptide" evidence="7">
    <location>
        <begin position="1"/>
        <end position="30"/>
    </location>
</feature>
<comment type="caution">
    <text evidence="8">The sequence shown here is derived from an EMBL/GenBank/DDBJ whole genome shotgun (WGS) entry which is preliminary data.</text>
</comment>
<comment type="catalytic activity">
    <reaction evidence="1 6">
        <text>Hydrolysis of (1-&gt;4)-beta-linkages between N-acetylmuramic acid and N-acetyl-D-glucosamine residues in a peptidoglycan and between N-acetyl-D-glucosamine residues in chitodextrins.</text>
        <dbReference type="EC" id="3.2.1.17"/>
    </reaction>
</comment>
<evidence type="ECO:0000256" key="4">
    <source>
        <dbReference type="ARBA" id="ARBA00022801"/>
    </source>
</evidence>
<dbReference type="CDD" id="cd16900">
    <property type="entry name" value="endolysin_R21-like"/>
    <property type="match status" value="1"/>
</dbReference>
<dbReference type="GO" id="GO:0016998">
    <property type="term" value="P:cell wall macromolecule catabolic process"/>
    <property type="evidence" value="ECO:0007669"/>
    <property type="project" value="InterPro"/>
</dbReference>
<keyword evidence="2 6" id="KW-0929">Antimicrobial</keyword>
<accession>A0A175RQD9</accession>
<keyword evidence="5 6" id="KW-0326">Glycosidase</keyword>
<evidence type="ECO:0000313" key="9">
    <source>
        <dbReference type="Proteomes" id="UP000078529"/>
    </source>
</evidence>
<dbReference type="PANTHER" id="PTHR38107:SF3">
    <property type="entry name" value="LYSOZYME RRRD-RELATED"/>
    <property type="match status" value="1"/>
</dbReference>
<dbReference type="Proteomes" id="UP000078529">
    <property type="component" value="Unassembled WGS sequence"/>
</dbReference>
<dbReference type="GO" id="GO:0003796">
    <property type="term" value="F:lysozyme activity"/>
    <property type="evidence" value="ECO:0007669"/>
    <property type="project" value="UniProtKB-EC"/>
</dbReference>
<dbReference type="AlphaFoldDB" id="A0A175RQD9"/>
<evidence type="ECO:0000256" key="5">
    <source>
        <dbReference type="ARBA" id="ARBA00023295"/>
    </source>
</evidence>
<dbReference type="PATRIC" id="fig|401562.4.peg.1923"/>
<protein>
    <recommendedName>
        <fullName evidence="6">Lysozyme</fullName>
        <ecNumber evidence="6">3.2.1.17</ecNumber>
    </recommendedName>
</protein>
<evidence type="ECO:0000256" key="1">
    <source>
        <dbReference type="ARBA" id="ARBA00000632"/>
    </source>
</evidence>
<evidence type="ECO:0000256" key="2">
    <source>
        <dbReference type="ARBA" id="ARBA00022529"/>
    </source>
</evidence>
<dbReference type="GO" id="GO:0031640">
    <property type="term" value="P:killing of cells of another organism"/>
    <property type="evidence" value="ECO:0007669"/>
    <property type="project" value="UniProtKB-KW"/>
</dbReference>
<name>A0A175RQD9_9HYPH</name>
<dbReference type="InterPro" id="IPR023347">
    <property type="entry name" value="Lysozyme_dom_sf"/>
</dbReference>
<gene>
    <name evidence="8" type="ORF">NS365_10790</name>
</gene>
<dbReference type="Pfam" id="PF00959">
    <property type="entry name" value="Phage_lysozyme"/>
    <property type="match status" value="1"/>
</dbReference>
<reference evidence="8 9" key="1">
    <citation type="journal article" date="2016" name="Front. Microbiol.">
        <title>Genomic Resource of Rice Seed Associated Bacteria.</title>
        <authorList>
            <person name="Midha S."/>
            <person name="Bansal K."/>
            <person name="Sharma S."/>
            <person name="Kumar N."/>
            <person name="Patil P.P."/>
            <person name="Chaudhry V."/>
            <person name="Patil P.B."/>
        </authorList>
    </citation>
    <scope>NUCLEOTIDE SEQUENCE [LARGE SCALE GENOMIC DNA]</scope>
    <source>
        <strain evidence="8 9">NS365</strain>
    </source>
</reference>
<feature type="chain" id="PRO_5008042170" description="Lysozyme" evidence="7">
    <location>
        <begin position="31"/>
        <end position="212"/>
    </location>
</feature>
<dbReference type="PANTHER" id="PTHR38107">
    <property type="match status" value="1"/>
</dbReference>